<evidence type="ECO:0000313" key="1">
    <source>
        <dbReference type="EMBL" id="RBB32275.1"/>
    </source>
</evidence>
<dbReference type="Pfam" id="PF10604">
    <property type="entry name" value="Polyketide_cyc2"/>
    <property type="match status" value="1"/>
</dbReference>
<comment type="caution">
    <text evidence="1">The sequence shown here is derived from an EMBL/GenBank/DDBJ whole genome shotgun (WGS) entry which is preliminary data.</text>
</comment>
<gene>
    <name evidence="1" type="ORF">DPV79_38850</name>
</gene>
<organism evidence="1 2">
    <name type="scientific">Burkholderia reimsis</name>
    <dbReference type="NCBI Taxonomy" id="2234132"/>
    <lineage>
        <taxon>Bacteria</taxon>
        <taxon>Pseudomonadati</taxon>
        <taxon>Pseudomonadota</taxon>
        <taxon>Betaproteobacteria</taxon>
        <taxon>Burkholderiales</taxon>
        <taxon>Burkholderiaceae</taxon>
        <taxon>Burkholderia</taxon>
    </lineage>
</organism>
<dbReference type="CDD" id="cd07822">
    <property type="entry name" value="SRPBCC_4"/>
    <property type="match status" value="1"/>
</dbReference>
<dbReference type="AlphaFoldDB" id="A0A365QHK0"/>
<dbReference type="RefSeq" id="WP_048026203.1">
    <property type="nucleotide sequence ID" value="NZ_QMFZ01000063.1"/>
</dbReference>
<keyword evidence="2" id="KW-1185">Reference proteome</keyword>
<dbReference type="Proteomes" id="UP000252458">
    <property type="component" value="Unassembled WGS sequence"/>
</dbReference>
<dbReference type="GeneID" id="56662128"/>
<protein>
    <submittedName>
        <fullName evidence="1">SRPBCC domain-containing protein</fullName>
    </submittedName>
</protein>
<name>A0A365QHK0_9BURK</name>
<proteinExistence type="predicted"/>
<reference evidence="1 2" key="1">
    <citation type="submission" date="2018-06" db="EMBL/GenBank/DDBJ databases">
        <title>Draft genome sequence of Burkholderia reimsis strain BE51 isolated from a French agricultural soil.</title>
        <authorList>
            <person name="Esmaeel Q."/>
        </authorList>
    </citation>
    <scope>NUCLEOTIDE SEQUENCE [LARGE SCALE GENOMIC DNA]</scope>
    <source>
        <strain evidence="1 2">BE51</strain>
    </source>
</reference>
<sequence>MTKPSNLVTSITVDIDAPASVVWEVLTDFPRYGEWNTFCVGFETTGRLGDFVHMQVRIPGTETVIPVDEILVACEPERLLSWEQRPTDDNKDAARRDQYIDAIGAERCRYFTTDQFLGINADTIMQNHGAWVKQGFDQCARDVKRRAEALHAARRRNGA</sequence>
<evidence type="ECO:0000313" key="2">
    <source>
        <dbReference type="Proteomes" id="UP000252458"/>
    </source>
</evidence>
<dbReference type="SUPFAM" id="SSF55961">
    <property type="entry name" value="Bet v1-like"/>
    <property type="match status" value="1"/>
</dbReference>
<dbReference type="InterPro" id="IPR023393">
    <property type="entry name" value="START-like_dom_sf"/>
</dbReference>
<dbReference type="InterPro" id="IPR019587">
    <property type="entry name" value="Polyketide_cyclase/dehydratase"/>
</dbReference>
<accession>A0A365QHK0</accession>
<dbReference type="EMBL" id="QMFZ01000063">
    <property type="protein sequence ID" value="RBB32275.1"/>
    <property type="molecule type" value="Genomic_DNA"/>
</dbReference>
<dbReference type="Gene3D" id="3.30.530.20">
    <property type="match status" value="1"/>
</dbReference>